<feature type="binding site" evidence="1">
    <location>
        <position position="371"/>
    </location>
    <ligand>
        <name>Mn(2+)</name>
        <dbReference type="ChEBI" id="CHEBI:29035"/>
        <label>2</label>
    </ligand>
</feature>
<comment type="cofactor">
    <cofactor evidence="1">
        <name>Mn(2+)</name>
        <dbReference type="ChEBI" id="CHEBI:29035"/>
    </cofactor>
    <text evidence="1">The Mn(2+) ion enhances activity.</text>
</comment>
<keyword evidence="1" id="KW-0479">Metal-binding</keyword>
<dbReference type="PANTHER" id="PTHR11014">
    <property type="entry name" value="PEPTIDASE M20 FAMILY MEMBER"/>
    <property type="match status" value="1"/>
</dbReference>
<dbReference type="InterPro" id="IPR002933">
    <property type="entry name" value="Peptidase_M20"/>
</dbReference>
<reference evidence="3 4" key="1">
    <citation type="journal article" date="2016" name="Appl. Environ. Microbiol.">
        <title>Function and Phylogeny of Bacterial Butyryl Coenzyme A:Acetate Transferases and Their Diversity in the Proximal Colon of Swine.</title>
        <authorList>
            <person name="Trachsel J."/>
            <person name="Bayles D.O."/>
            <person name="Looft T."/>
            <person name="Levine U.Y."/>
            <person name="Allen H.K."/>
        </authorList>
    </citation>
    <scope>NUCLEOTIDE SEQUENCE [LARGE SCALE GENOMIC DNA]</scope>
    <source>
        <strain evidence="3 4">35-6-1</strain>
    </source>
</reference>
<sequence length="400" mass="43996">MLSRDIILNEIDSMKDYIFKTRRYLHENPELSGEEFETSKFLKEEIKKLGLEIIEVEKTGFYATLDTKKPGKTIGIRADIDALPIKENERNLANKKLAISKNDGVMHACGHDGHMTILLTCAKFFVKHKSELKGKIIFIFEEGEEQGTGINAMIDALKNIDIDGIYGTHLTSFMNVGEISVDPGPVMAGAGRVWFDVIGKGGHGSRPDLSINPIFAASNILNGLTSAWSNQIDVTKTVTLGIGSINGGSNLAPNVIPDSVEVTGTFRFFDMEEGIKALEIIKKVAELTARAHKCKVVFSEKNSITVGPVVNDEKLSLIAKEAINNLYSKALVENKTWFASESFSKYGQIAPSLFAFVGTKNDKLGSGAEHHNEYFDIDEESMIYGCCATIGFVNKFLIEN</sequence>
<comment type="caution">
    <text evidence="3">The sequence shown here is derived from an EMBL/GenBank/DDBJ whole genome shotgun (WGS) entry which is preliminary data.</text>
</comment>
<protein>
    <submittedName>
        <fullName evidence="3">Peptidase M20</fullName>
    </submittedName>
</protein>
<evidence type="ECO:0000313" key="3">
    <source>
        <dbReference type="EMBL" id="OLR64562.1"/>
    </source>
</evidence>
<evidence type="ECO:0000259" key="2">
    <source>
        <dbReference type="Pfam" id="PF07687"/>
    </source>
</evidence>
<name>A0A1U7LYR0_9FIRM</name>
<dbReference type="Proteomes" id="UP000187166">
    <property type="component" value="Unassembled WGS sequence"/>
</dbReference>
<dbReference type="Gene3D" id="3.30.70.360">
    <property type="match status" value="1"/>
</dbReference>
<dbReference type="PANTHER" id="PTHR11014:SF63">
    <property type="entry name" value="METALLOPEPTIDASE, PUTATIVE (AFU_ORTHOLOGUE AFUA_6G09600)-RELATED"/>
    <property type="match status" value="1"/>
</dbReference>
<dbReference type="SUPFAM" id="SSF53187">
    <property type="entry name" value="Zn-dependent exopeptidases"/>
    <property type="match status" value="1"/>
</dbReference>
<dbReference type="SUPFAM" id="SSF55031">
    <property type="entry name" value="Bacterial exopeptidase dimerisation domain"/>
    <property type="match status" value="1"/>
</dbReference>
<dbReference type="NCBIfam" id="TIGR01891">
    <property type="entry name" value="amidohydrolases"/>
    <property type="match status" value="1"/>
</dbReference>
<organism evidence="3 4">
    <name type="scientific">Peptoniphilus porci</name>
    <dbReference type="NCBI Taxonomy" id="2652280"/>
    <lineage>
        <taxon>Bacteria</taxon>
        <taxon>Bacillati</taxon>
        <taxon>Bacillota</taxon>
        <taxon>Tissierellia</taxon>
        <taxon>Tissierellales</taxon>
        <taxon>Peptoniphilaceae</taxon>
        <taxon>Peptoniphilus</taxon>
    </lineage>
</organism>
<accession>A0A1U7LYR0</accession>
<gene>
    <name evidence="3" type="ORF">BIV18_02870</name>
</gene>
<dbReference type="AlphaFoldDB" id="A0A1U7LYR0"/>
<dbReference type="STRING" id="1465756.BIV18_02870"/>
<proteinExistence type="predicted"/>
<feature type="binding site" evidence="1">
    <location>
        <position position="111"/>
    </location>
    <ligand>
        <name>Mn(2+)</name>
        <dbReference type="ChEBI" id="CHEBI:29035"/>
        <label>2</label>
    </ligand>
</feature>
<feature type="domain" description="Peptidase M20 dimerisation" evidence="2">
    <location>
        <begin position="189"/>
        <end position="286"/>
    </location>
</feature>
<keyword evidence="4" id="KW-1185">Reference proteome</keyword>
<dbReference type="InterPro" id="IPR036264">
    <property type="entry name" value="Bact_exopeptidase_dim_dom"/>
</dbReference>
<dbReference type="InterPro" id="IPR017439">
    <property type="entry name" value="Amidohydrolase"/>
</dbReference>
<feature type="binding site" evidence="1">
    <location>
        <position position="109"/>
    </location>
    <ligand>
        <name>Mn(2+)</name>
        <dbReference type="ChEBI" id="CHEBI:29035"/>
        <label>2</label>
    </ligand>
</feature>
<dbReference type="Gene3D" id="3.40.630.10">
    <property type="entry name" value="Zn peptidases"/>
    <property type="match status" value="1"/>
</dbReference>
<dbReference type="Pfam" id="PF01546">
    <property type="entry name" value="Peptidase_M20"/>
    <property type="match status" value="1"/>
</dbReference>
<keyword evidence="1" id="KW-0464">Manganese</keyword>
<dbReference type="PIRSF" id="PIRSF005962">
    <property type="entry name" value="Pept_M20D_amidohydro"/>
    <property type="match status" value="1"/>
</dbReference>
<feature type="binding site" evidence="1">
    <location>
        <position position="169"/>
    </location>
    <ligand>
        <name>Mn(2+)</name>
        <dbReference type="ChEBI" id="CHEBI:29035"/>
        <label>2</label>
    </ligand>
</feature>
<dbReference type="EMBL" id="MJIH01000001">
    <property type="protein sequence ID" value="OLR64562.1"/>
    <property type="molecule type" value="Genomic_DNA"/>
</dbReference>
<dbReference type="InterPro" id="IPR011650">
    <property type="entry name" value="Peptidase_M20_dimer"/>
</dbReference>
<dbReference type="GO" id="GO:0046872">
    <property type="term" value="F:metal ion binding"/>
    <property type="evidence" value="ECO:0007669"/>
    <property type="project" value="UniProtKB-KW"/>
</dbReference>
<dbReference type="GO" id="GO:0016787">
    <property type="term" value="F:hydrolase activity"/>
    <property type="evidence" value="ECO:0007669"/>
    <property type="project" value="InterPro"/>
</dbReference>
<evidence type="ECO:0000256" key="1">
    <source>
        <dbReference type="PIRSR" id="PIRSR005962-1"/>
    </source>
</evidence>
<evidence type="ECO:0000313" key="4">
    <source>
        <dbReference type="Proteomes" id="UP000187166"/>
    </source>
</evidence>
<dbReference type="Pfam" id="PF07687">
    <property type="entry name" value="M20_dimer"/>
    <property type="match status" value="1"/>
</dbReference>
<feature type="binding site" evidence="1">
    <location>
        <position position="145"/>
    </location>
    <ligand>
        <name>Mn(2+)</name>
        <dbReference type="ChEBI" id="CHEBI:29035"/>
        <label>2</label>
    </ligand>
</feature>